<dbReference type="PROSITE" id="PS50110">
    <property type="entry name" value="RESPONSE_REGULATORY"/>
    <property type="match status" value="1"/>
</dbReference>
<dbReference type="SUPFAM" id="SSF52172">
    <property type="entry name" value="CheY-like"/>
    <property type="match status" value="1"/>
</dbReference>
<dbReference type="Proteomes" id="UP000076481">
    <property type="component" value="Unassembled WGS sequence"/>
</dbReference>
<proteinExistence type="predicted"/>
<protein>
    <recommendedName>
        <fullName evidence="3">Response regulatory domain-containing protein</fullName>
    </recommendedName>
</protein>
<dbReference type="CDD" id="cd17574">
    <property type="entry name" value="REC_OmpR"/>
    <property type="match status" value="1"/>
</dbReference>
<dbReference type="Gene3D" id="3.40.50.2300">
    <property type="match status" value="1"/>
</dbReference>
<organism evidence="4 5">
    <name type="scientific">Pelodictyon luteolum</name>
    <dbReference type="NCBI Taxonomy" id="1100"/>
    <lineage>
        <taxon>Bacteria</taxon>
        <taxon>Pseudomonadati</taxon>
        <taxon>Chlorobiota</taxon>
        <taxon>Chlorobiia</taxon>
        <taxon>Chlorobiales</taxon>
        <taxon>Chlorobiaceae</taxon>
        <taxon>Chlorobium/Pelodictyon group</taxon>
        <taxon>Pelodictyon</taxon>
    </lineage>
</organism>
<dbReference type="RefSeq" id="WP_011358127.1">
    <property type="nucleotide sequence ID" value="NZ_LVWG01000032.1"/>
</dbReference>
<keyword evidence="1 2" id="KW-0597">Phosphoprotein</keyword>
<dbReference type="GO" id="GO:0000160">
    <property type="term" value="P:phosphorelay signal transduction system"/>
    <property type="evidence" value="ECO:0007669"/>
    <property type="project" value="InterPro"/>
</dbReference>
<evidence type="ECO:0000259" key="3">
    <source>
        <dbReference type="PROSITE" id="PS50110"/>
    </source>
</evidence>
<name>A0A165LEH1_PELLU</name>
<dbReference type="OMA" id="LVITDYM"/>
<evidence type="ECO:0000313" key="5">
    <source>
        <dbReference type="Proteomes" id="UP000076481"/>
    </source>
</evidence>
<feature type="domain" description="Response regulatory" evidence="3">
    <location>
        <begin position="5"/>
        <end position="121"/>
    </location>
</feature>
<sequence length="125" mass="13893">MAQQTILLVEDEPHTKRLISYVLESKGFHVMVAENGSVALDICKNNVPDLILSDVMMPVMDGLELRRKVLQDAALSAIPFIFLSARAQTHEIINAEKLNPIAYITKPVEPDEITNIINGILKKNS</sequence>
<evidence type="ECO:0000256" key="1">
    <source>
        <dbReference type="ARBA" id="ARBA00022553"/>
    </source>
</evidence>
<dbReference type="PANTHER" id="PTHR44591:SF3">
    <property type="entry name" value="RESPONSE REGULATORY DOMAIN-CONTAINING PROTEIN"/>
    <property type="match status" value="1"/>
</dbReference>
<gene>
    <name evidence="4" type="ORF">A3K90_06770</name>
</gene>
<accession>A0A165LEH1</accession>
<feature type="modified residue" description="4-aspartylphosphate" evidence="2">
    <location>
        <position position="54"/>
    </location>
</feature>
<dbReference type="InterPro" id="IPR011006">
    <property type="entry name" value="CheY-like_superfamily"/>
</dbReference>
<dbReference type="PANTHER" id="PTHR44591">
    <property type="entry name" value="STRESS RESPONSE REGULATOR PROTEIN 1"/>
    <property type="match status" value="1"/>
</dbReference>
<dbReference type="AlphaFoldDB" id="A0A165LEH1"/>
<dbReference type="InterPro" id="IPR050595">
    <property type="entry name" value="Bact_response_regulator"/>
</dbReference>
<dbReference type="EMBL" id="LVWG01000032">
    <property type="protein sequence ID" value="KZK73925.1"/>
    <property type="molecule type" value="Genomic_DNA"/>
</dbReference>
<dbReference type="Pfam" id="PF00072">
    <property type="entry name" value="Response_reg"/>
    <property type="match status" value="1"/>
</dbReference>
<evidence type="ECO:0000313" key="4">
    <source>
        <dbReference type="EMBL" id="KZK73925.1"/>
    </source>
</evidence>
<dbReference type="InterPro" id="IPR001789">
    <property type="entry name" value="Sig_transdc_resp-reg_receiver"/>
</dbReference>
<comment type="caution">
    <text evidence="4">The sequence shown here is derived from an EMBL/GenBank/DDBJ whole genome shotgun (WGS) entry which is preliminary data.</text>
</comment>
<dbReference type="SMART" id="SM00448">
    <property type="entry name" value="REC"/>
    <property type="match status" value="1"/>
</dbReference>
<reference evidence="4 5" key="1">
    <citation type="submission" date="2016-03" db="EMBL/GenBank/DDBJ databases">
        <title>Speciation and ecological success in dimly lit waters: horizontal gene transfer in a green sulfur bacteria bloom unveiled by metagenomic assembly.</title>
        <authorList>
            <person name="Llorens-Mares T."/>
            <person name="Liu Z."/>
            <person name="Allen L.Z."/>
            <person name="Rusch D.B."/>
            <person name="Craig M.T."/>
            <person name="Dupont C.L."/>
            <person name="Bryant D.A."/>
            <person name="Casamayor E.O."/>
        </authorList>
    </citation>
    <scope>NUCLEOTIDE SEQUENCE [LARGE SCALE GENOMIC DNA]</scope>
    <source>
        <strain evidence="4">CIII</strain>
    </source>
</reference>
<evidence type="ECO:0000256" key="2">
    <source>
        <dbReference type="PROSITE-ProRule" id="PRU00169"/>
    </source>
</evidence>